<feature type="transmembrane region" description="Helical" evidence="2">
    <location>
        <begin position="24"/>
        <end position="44"/>
    </location>
</feature>
<accession>A0A561ELR1</accession>
<proteinExistence type="predicted"/>
<feature type="compositionally biased region" description="Low complexity" evidence="1">
    <location>
        <begin position="59"/>
        <end position="68"/>
    </location>
</feature>
<dbReference type="RefSeq" id="WP_145788681.1">
    <property type="nucleotide sequence ID" value="NZ_BAAABR010000002.1"/>
</dbReference>
<keyword evidence="2" id="KW-0812">Transmembrane</keyword>
<gene>
    <name evidence="3" type="ORF">FB465_1484</name>
</gene>
<reference evidence="3 4" key="1">
    <citation type="submission" date="2019-06" db="EMBL/GenBank/DDBJ databases">
        <title>Sequencing the genomes of 1000 actinobacteria strains.</title>
        <authorList>
            <person name="Klenk H.-P."/>
        </authorList>
    </citation>
    <scope>NUCLEOTIDE SEQUENCE [LARGE SCALE GENOMIC DNA]</scope>
    <source>
        <strain evidence="3 4">DSM 41649</strain>
    </source>
</reference>
<dbReference type="EMBL" id="VIVR01000001">
    <property type="protein sequence ID" value="TWE16502.1"/>
    <property type="molecule type" value="Genomic_DNA"/>
</dbReference>
<dbReference type="AlphaFoldDB" id="A0A561ELR1"/>
<dbReference type="Proteomes" id="UP000318416">
    <property type="component" value="Unassembled WGS sequence"/>
</dbReference>
<feature type="compositionally biased region" description="Low complexity" evidence="1">
    <location>
        <begin position="78"/>
        <end position="104"/>
    </location>
</feature>
<sequence length="165" mass="16294">MSQSENEQPGPAEVTKDRAGRIRLAAAAAVGALVLVAVAGWATAGQGPTLRNLPAVVQAAPSAASATPDPAPSPSPSPSLSLSPSPGAEPTTEAPAPAAATTTRRATKKPATEISPGTDNCNCNGVKVAPGPSCARNAAGEIMTCDPVRSLTPMPRPSPSGSTVR</sequence>
<keyword evidence="2" id="KW-0472">Membrane</keyword>
<organism evidence="3 4">
    <name type="scientific">Kitasatospora atroaurantiaca</name>
    <dbReference type="NCBI Taxonomy" id="285545"/>
    <lineage>
        <taxon>Bacteria</taxon>
        <taxon>Bacillati</taxon>
        <taxon>Actinomycetota</taxon>
        <taxon>Actinomycetes</taxon>
        <taxon>Kitasatosporales</taxon>
        <taxon>Streptomycetaceae</taxon>
        <taxon>Kitasatospora</taxon>
    </lineage>
</organism>
<feature type="region of interest" description="Disordered" evidence="1">
    <location>
        <begin position="58"/>
        <end position="125"/>
    </location>
</feature>
<evidence type="ECO:0000256" key="1">
    <source>
        <dbReference type="SAM" id="MobiDB-lite"/>
    </source>
</evidence>
<keyword evidence="4" id="KW-1185">Reference proteome</keyword>
<protein>
    <submittedName>
        <fullName evidence="3">Uncharacterized protein</fullName>
    </submittedName>
</protein>
<dbReference type="OrthoDB" id="3874307at2"/>
<evidence type="ECO:0000313" key="3">
    <source>
        <dbReference type="EMBL" id="TWE16502.1"/>
    </source>
</evidence>
<keyword evidence="2" id="KW-1133">Transmembrane helix</keyword>
<comment type="caution">
    <text evidence="3">The sequence shown here is derived from an EMBL/GenBank/DDBJ whole genome shotgun (WGS) entry which is preliminary data.</text>
</comment>
<evidence type="ECO:0000313" key="4">
    <source>
        <dbReference type="Proteomes" id="UP000318416"/>
    </source>
</evidence>
<name>A0A561ELR1_9ACTN</name>
<evidence type="ECO:0000256" key="2">
    <source>
        <dbReference type="SAM" id="Phobius"/>
    </source>
</evidence>